<protein>
    <submittedName>
        <fullName evidence="1">Uncharacterized protein</fullName>
    </submittedName>
</protein>
<organism evidence="1 2">
    <name type="scientific">Bacillus phage vB_BanS_Sophrita</name>
    <dbReference type="NCBI Taxonomy" id="2894790"/>
    <lineage>
        <taxon>Viruses</taxon>
        <taxon>Duplodnaviria</taxon>
        <taxon>Heunggongvirae</taxon>
        <taxon>Uroviricota</taxon>
        <taxon>Caudoviricetes</taxon>
        <taxon>Joanripponvirinae</taxon>
        <taxon>Sophritavirus</taxon>
        <taxon>Sophritavirus sophrita</taxon>
    </lineage>
</organism>
<accession>A0AAE8YUM0</accession>
<name>A0AAE8YUM0_9CAUD</name>
<proteinExistence type="predicted"/>
<dbReference type="Proteomes" id="UP000827460">
    <property type="component" value="Segment"/>
</dbReference>
<reference evidence="1" key="1">
    <citation type="submission" date="2021-10" db="EMBL/GenBank/DDBJ databases">
        <authorList>
            <person name="Lavering E.D."/>
            <person name="James R."/>
            <person name="Fairholm J.D."/>
            <person name="Ogilvie B.H."/>
            <person name="Thurgood T.L."/>
            <person name="Robison R.A."/>
            <person name="Grose J.H."/>
        </authorList>
    </citation>
    <scope>NUCLEOTIDE SEQUENCE</scope>
</reference>
<dbReference type="EMBL" id="OK499991">
    <property type="protein sequence ID" value="UGO50620.1"/>
    <property type="molecule type" value="Genomic_DNA"/>
</dbReference>
<gene>
    <name evidence="1" type="ORF">SOPHRITA_29</name>
</gene>
<evidence type="ECO:0000313" key="1">
    <source>
        <dbReference type="EMBL" id="UGO50620.1"/>
    </source>
</evidence>
<evidence type="ECO:0000313" key="2">
    <source>
        <dbReference type="Proteomes" id="UP000827460"/>
    </source>
</evidence>
<keyword evidence="2" id="KW-1185">Reference proteome</keyword>
<sequence length="74" mass="8491">MTRVNKTVNNLKRVWKQLDDASGAVYNALENLAQMTDLDQKIKRQVDMIDVTRIDGLKQEIEEMIKEKGGNVND</sequence>